<evidence type="ECO:0000313" key="2">
    <source>
        <dbReference type="Proteomes" id="UP001596020"/>
    </source>
</evidence>
<comment type="caution">
    <text evidence="1">The sequence shown here is derived from an EMBL/GenBank/DDBJ whole genome shotgun (WGS) entry which is preliminary data.</text>
</comment>
<name>A0ABV9K5S8_9PORP</name>
<dbReference type="RefSeq" id="WP_380076811.1">
    <property type="nucleotide sequence ID" value="NZ_JBHSGO010000004.1"/>
</dbReference>
<keyword evidence="2" id="KW-1185">Reference proteome</keyword>
<evidence type="ECO:0000313" key="1">
    <source>
        <dbReference type="EMBL" id="MFC4665041.1"/>
    </source>
</evidence>
<dbReference type="EMBL" id="JBHSGO010000004">
    <property type="protein sequence ID" value="MFC4665041.1"/>
    <property type="molecule type" value="Genomic_DNA"/>
</dbReference>
<gene>
    <name evidence="1" type="ORF">ACFO3G_00115</name>
</gene>
<protein>
    <submittedName>
        <fullName evidence="1">Uncharacterized protein</fullName>
    </submittedName>
</protein>
<organism evidence="1 2">
    <name type="scientific">Falsiporphyromonas endometrii</name>
    <dbReference type="NCBI Taxonomy" id="1387297"/>
    <lineage>
        <taxon>Bacteria</taxon>
        <taxon>Pseudomonadati</taxon>
        <taxon>Bacteroidota</taxon>
        <taxon>Bacteroidia</taxon>
        <taxon>Bacteroidales</taxon>
        <taxon>Porphyromonadaceae</taxon>
        <taxon>Falsiporphyromonas</taxon>
    </lineage>
</organism>
<sequence>MEISILLTLLLIGILLGRNIFQAGKVCLIEKEQINDSVTVKYNLPNTLSPGAVKFVLKGLCLLNIVTHTNTQKTNQTTPIQLQNHKLEG</sequence>
<dbReference type="Proteomes" id="UP001596020">
    <property type="component" value="Unassembled WGS sequence"/>
</dbReference>
<proteinExistence type="predicted"/>
<reference evidence="2" key="1">
    <citation type="journal article" date="2019" name="Int. J. Syst. Evol. Microbiol.">
        <title>The Global Catalogue of Microorganisms (GCM) 10K type strain sequencing project: providing services to taxonomists for standard genome sequencing and annotation.</title>
        <authorList>
            <consortium name="The Broad Institute Genomics Platform"/>
            <consortium name="The Broad Institute Genome Sequencing Center for Infectious Disease"/>
            <person name="Wu L."/>
            <person name="Ma J."/>
        </authorList>
    </citation>
    <scope>NUCLEOTIDE SEQUENCE [LARGE SCALE GENOMIC DNA]</scope>
    <source>
        <strain evidence="2">CGMCC 4.7357</strain>
    </source>
</reference>
<accession>A0ABV9K5S8</accession>